<evidence type="ECO:0000313" key="4">
    <source>
        <dbReference type="Proteomes" id="UP000306740"/>
    </source>
</evidence>
<dbReference type="PANTHER" id="PTHR30390">
    <property type="entry name" value="SEDOHEPTULOSE 7-PHOSPHATE ISOMERASE / DNAA INITIATOR-ASSOCIATING FACTOR FOR REPLICATION INITIATION"/>
    <property type="match status" value="1"/>
</dbReference>
<dbReference type="EMBL" id="VDFR01000132">
    <property type="protein sequence ID" value="TNC36593.1"/>
    <property type="molecule type" value="Genomic_DNA"/>
</dbReference>
<protein>
    <submittedName>
        <fullName evidence="3">SIS domain-containing protein</fullName>
    </submittedName>
</protein>
<proteinExistence type="predicted"/>
<sequence>MSTTAPHVRALRNALTRFEQDCEVLEDWGAQLARALPVGGRLLAAGNGGSAAQAQHLTAELVGRYQGDRPPFSALCLSAETSSLTAILNDYPAEELFARQVEAHGRPGDVFVGLSTSGRSPNVVAAAHRARACGLDVWAMTGPGPNPLAAAADSAITVEADSTATVQELHLVALHLLCEVFDARLADVHPHDEVVADLAEARR</sequence>
<comment type="caution">
    <text evidence="3">The sequence shown here is derived from an EMBL/GenBank/DDBJ whole genome shotgun (WGS) entry which is preliminary data.</text>
</comment>
<dbReference type="GO" id="GO:0097367">
    <property type="term" value="F:carbohydrate derivative binding"/>
    <property type="evidence" value="ECO:0007669"/>
    <property type="project" value="InterPro"/>
</dbReference>
<dbReference type="PROSITE" id="PS51464">
    <property type="entry name" value="SIS"/>
    <property type="match status" value="1"/>
</dbReference>
<dbReference type="PANTHER" id="PTHR30390:SF6">
    <property type="entry name" value="DNAA INITIATOR-ASSOCIATING PROTEIN DIAA"/>
    <property type="match status" value="1"/>
</dbReference>
<dbReference type="OrthoDB" id="9810929at2"/>
<gene>
    <name evidence="3" type="ORF">FHE65_13070</name>
    <name evidence="2" type="ORF">FHE65_25845</name>
</gene>
<dbReference type="SUPFAM" id="SSF53697">
    <property type="entry name" value="SIS domain"/>
    <property type="match status" value="1"/>
</dbReference>
<evidence type="ECO:0000313" key="3">
    <source>
        <dbReference type="EMBL" id="TNC46354.1"/>
    </source>
</evidence>
<dbReference type="GO" id="GO:1901135">
    <property type="term" value="P:carbohydrate derivative metabolic process"/>
    <property type="evidence" value="ECO:0007669"/>
    <property type="project" value="InterPro"/>
</dbReference>
<dbReference type="EMBL" id="VDFR01000057">
    <property type="protein sequence ID" value="TNC46354.1"/>
    <property type="molecule type" value="Genomic_DNA"/>
</dbReference>
<dbReference type="InterPro" id="IPR050099">
    <property type="entry name" value="SIS_GmhA/DiaA_subfam"/>
</dbReference>
<dbReference type="Pfam" id="PF13580">
    <property type="entry name" value="SIS_2"/>
    <property type="match status" value="1"/>
</dbReference>
<feature type="domain" description="SIS" evidence="1">
    <location>
        <begin position="32"/>
        <end position="191"/>
    </location>
</feature>
<dbReference type="RefSeq" id="WP_139105992.1">
    <property type="nucleotide sequence ID" value="NZ_VDFR01000057.1"/>
</dbReference>
<dbReference type="AlphaFoldDB" id="A0A5C4ML84"/>
<dbReference type="InterPro" id="IPR001347">
    <property type="entry name" value="SIS_dom"/>
</dbReference>
<evidence type="ECO:0000313" key="2">
    <source>
        <dbReference type="EMBL" id="TNC36593.1"/>
    </source>
</evidence>
<dbReference type="InterPro" id="IPR035461">
    <property type="entry name" value="GmhA/DiaA"/>
</dbReference>
<dbReference type="Proteomes" id="UP000306740">
    <property type="component" value="Unassembled WGS sequence"/>
</dbReference>
<dbReference type="CDD" id="cd05006">
    <property type="entry name" value="SIS_GmhA"/>
    <property type="match status" value="1"/>
</dbReference>
<accession>A0A5C4ML84</accession>
<name>A0A5C4ML84_9ACTN</name>
<organism evidence="3 4">
    <name type="scientific">Mumia zhuanghuii</name>
    <dbReference type="NCBI Taxonomy" id="2585211"/>
    <lineage>
        <taxon>Bacteria</taxon>
        <taxon>Bacillati</taxon>
        <taxon>Actinomycetota</taxon>
        <taxon>Actinomycetes</taxon>
        <taxon>Propionibacteriales</taxon>
        <taxon>Nocardioidaceae</taxon>
        <taxon>Mumia</taxon>
    </lineage>
</organism>
<evidence type="ECO:0000259" key="1">
    <source>
        <dbReference type="PROSITE" id="PS51464"/>
    </source>
</evidence>
<reference evidence="3 4" key="1">
    <citation type="submission" date="2019-05" db="EMBL/GenBank/DDBJ databases">
        <title>Mumia sp. nov., isolated from the intestinal contents of plateau pika (Ochotona curzoniae) in the Qinghai-Tibet plateau of China.</title>
        <authorList>
            <person name="Tian Z."/>
        </authorList>
    </citation>
    <scope>NUCLEOTIDE SEQUENCE [LARGE SCALE GENOMIC DNA]</scope>
    <source>
        <strain evidence="4">527</strain>
        <strain evidence="3">Z527</strain>
    </source>
</reference>
<dbReference type="InterPro" id="IPR046348">
    <property type="entry name" value="SIS_dom_sf"/>
</dbReference>
<dbReference type="Gene3D" id="3.40.50.10490">
    <property type="entry name" value="Glucose-6-phosphate isomerase like protein, domain 1"/>
    <property type="match status" value="1"/>
</dbReference>